<dbReference type="GO" id="GO:0008270">
    <property type="term" value="F:zinc ion binding"/>
    <property type="evidence" value="ECO:0007669"/>
    <property type="project" value="UniProtKB-UniRule"/>
</dbReference>
<accession>A0A445A1M9</accession>
<dbReference type="InterPro" id="IPR004330">
    <property type="entry name" value="FAR1_DNA_bnd_dom"/>
</dbReference>
<dbReference type="PANTHER" id="PTHR31669">
    <property type="entry name" value="PROTEIN FAR1-RELATED SEQUENCE 10-RELATED"/>
    <property type="match status" value="1"/>
</dbReference>
<evidence type="ECO:0000313" key="10">
    <source>
        <dbReference type="Proteomes" id="UP000289738"/>
    </source>
</evidence>
<keyword evidence="2 6" id="KW-0479">Metal-binding</keyword>
<dbReference type="InterPro" id="IPR007527">
    <property type="entry name" value="Znf_SWIM"/>
</dbReference>
<dbReference type="Pfam" id="PF03101">
    <property type="entry name" value="FAR1"/>
    <property type="match status" value="1"/>
</dbReference>
<feature type="compositionally biased region" description="Basic residues" evidence="7">
    <location>
        <begin position="466"/>
        <end position="476"/>
    </location>
</feature>
<dbReference type="STRING" id="3818.A0A445A1M9"/>
<dbReference type="InterPro" id="IPR031052">
    <property type="entry name" value="FHY3/FAR1"/>
</dbReference>
<comment type="function">
    <text evidence="6">Putative transcription activator involved in regulating light control of development.</text>
</comment>
<keyword evidence="4 6" id="KW-0862">Zinc</keyword>
<evidence type="ECO:0000256" key="6">
    <source>
        <dbReference type="RuleBase" id="RU367018"/>
    </source>
</evidence>
<dbReference type="EMBL" id="SDMP01000013">
    <property type="protein sequence ID" value="RYR20340.1"/>
    <property type="molecule type" value="Genomic_DNA"/>
</dbReference>
<evidence type="ECO:0000256" key="1">
    <source>
        <dbReference type="ARBA" id="ARBA00005889"/>
    </source>
</evidence>
<keyword evidence="6" id="KW-0539">Nucleus</keyword>
<comment type="subcellular location">
    <subcellularLocation>
        <location evidence="6">Nucleus</location>
    </subcellularLocation>
</comment>
<evidence type="ECO:0000256" key="2">
    <source>
        <dbReference type="ARBA" id="ARBA00022723"/>
    </source>
</evidence>
<evidence type="ECO:0000256" key="7">
    <source>
        <dbReference type="SAM" id="MobiDB-lite"/>
    </source>
</evidence>
<dbReference type="PANTHER" id="PTHR31669:SF283">
    <property type="entry name" value="PROTEIN FAR1-RELATED SEQUENCE"/>
    <property type="match status" value="1"/>
</dbReference>
<keyword evidence="3 5" id="KW-0863">Zinc-finger</keyword>
<dbReference type="InterPro" id="IPR006564">
    <property type="entry name" value="Znf_PMZ"/>
</dbReference>
<evidence type="ECO:0000256" key="5">
    <source>
        <dbReference type="PROSITE-ProRule" id="PRU00325"/>
    </source>
</evidence>
<comment type="caution">
    <text evidence="9">The sequence shown here is derived from an EMBL/GenBank/DDBJ whole genome shotgun (WGS) entry which is preliminary data.</text>
</comment>
<evidence type="ECO:0000313" key="9">
    <source>
        <dbReference type="EMBL" id="RYR20340.1"/>
    </source>
</evidence>
<dbReference type="GO" id="GO:0006355">
    <property type="term" value="P:regulation of DNA-templated transcription"/>
    <property type="evidence" value="ECO:0007669"/>
    <property type="project" value="UniProtKB-UniRule"/>
</dbReference>
<feature type="domain" description="SWIM-type" evidence="8">
    <location>
        <begin position="323"/>
        <end position="359"/>
    </location>
</feature>
<gene>
    <name evidence="9" type="ORF">Ahy_B03g065447</name>
</gene>
<evidence type="ECO:0000259" key="8">
    <source>
        <dbReference type="PROSITE" id="PS50966"/>
    </source>
</evidence>
<dbReference type="AlphaFoldDB" id="A0A445A1M9"/>
<feature type="region of interest" description="Disordered" evidence="7">
    <location>
        <begin position="441"/>
        <end position="479"/>
    </location>
</feature>
<dbReference type="PROSITE" id="PS50966">
    <property type="entry name" value="ZF_SWIM"/>
    <property type="match status" value="1"/>
</dbReference>
<dbReference type="GO" id="GO:0005634">
    <property type="term" value="C:nucleus"/>
    <property type="evidence" value="ECO:0007669"/>
    <property type="project" value="UniProtKB-SubCell"/>
</dbReference>
<reference evidence="9 10" key="1">
    <citation type="submission" date="2019-01" db="EMBL/GenBank/DDBJ databases">
        <title>Sequencing of cultivated peanut Arachis hypogaea provides insights into genome evolution and oil improvement.</title>
        <authorList>
            <person name="Chen X."/>
        </authorList>
    </citation>
    <scope>NUCLEOTIDE SEQUENCE [LARGE SCALE GENOMIC DNA]</scope>
    <source>
        <strain evidence="10">cv. Fuhuasheng</strain>
        <tissue evidence="9">Leaves</tissue>
    </source>
</reference>
<proteinExistence type="inferred from homology"/>
<keyword evidence="10" id="KW-1185">Reference proteome</keyword>
<dbReference type="Pfam" id="PF04434">
    <property type="entry name" value="SWIM"/>
    <property type="match status" value="1"/>
</dbReference>
<comment type="similarity">
    <text evidence="1 6">Belongs to the FHY3/FAR1 family.</text>
</comment>
<name>A0A445A1M9_ARAHY</name>
<evidence type="ECO:0000256" key="3">
    <source>
        <dbReference type="ARBA" id="ARBA00022771"/>
    </source>
</evidence>
<protein>
    <recommendedName>
        <fullName evidence="6">Protein FAR1-RELATED SEQUENCE</fullName>
    </recommendedName>
</protein>
<evidence type="ECO:0000256" key="4">
    <source>
        <dbReference type="ARBA" id="ARBA00022833"/>
    </source>
</evidence>
<dbReference type="SMART" id="SM00575">
    <property type="entry name" value="ZnF_PMZ"/>
    <property type="match status" value="1"/>
</dbReference>
<dbReference type="Proteomes" id="UP000289738">
    <property type="component" value="Chromosome B03"/>
</dbReference>
<sequence>MDHSTSDCQLNPGEVDYEFESNEVPEPLSVVDDELVPKVGMTFTTLEDAEKFYRNYAKAAGFSTRVRCTNRKGNEIKNQLITCSREGKWKSKISPTEKTNPTAGLNCPARIYIHTLKDVGAWIISKVVLDHSHPCCPSKAEMLKQHRELSMSIRRTIENNEEADSFDRNWNDFLLNFGLADNKWLSDLYEDRHIWVPIYLDHHFWAGMRSTQRSESMHSFFNKYITRNSSLIQFVKQYDNCLGSREQAERESDAADFHTVIPCATKSSIEAQFQDAYTHAKFREVQAQFRGKANCITRLKNFALGYSVYEVGEQVSSSIFNKFVVTYDSVAAEVKCQCLLFESRGILCRHALSVLSFEQVSQVSPRYVLERWSKKVKRRHTHIKSSHDEPLMEPRSKRFDQLVFRSQNICEFASESEELTAILHRAYDNVMAEMESLKAKRKGTSSLSHEDANLESVNELQSPPRIRTRGRPKNRLGSKLDKQIANATKKKKTKVLSEINLFDATSAVHSNSSQYQGHVMNYQFRVLAAGDNSLGV</sequence>
<organism evidence="9 10">
    <name type="scientific">Arachis hypogaea</name>
    <name type="common">Peanut</name>
    <dbReference type="NCBI Taxonomy" id="3818"/>
    <lineage>
        <taxon>Eukaryota</taxon>
        <taxon>Viridiplantae</taxon>
        <taxon>Streptophyta</taxon>
        <taxon>Embryophyta</taxon>
        <taxon>Tracheophyta</taxon>
        <taxon>Spermatophyta</taxon>
        <taxon>Magnoliopsida</taxon>
        <taxon>eudicotyledons</taxon>
        <taxon>Gunneridae</taxon>
        <taxon>Pentapetalae</taxon>
        <taxon>rosids</taxon>
        <taxon>fabids</taxon>
        <taxon>Fabales</taxon>
        <taxon>Fabaceae</taxon>
        <taxon>Papilionoideae</taxon>
        <taxon>50 kb inversion clade</taxon>
        <taxon>dalbergioids sensu lato</taxon>
        <taxon>Dalbergieae</taxon>
        <taxon>Pterocarpus clade</taxon>
        <taxon>Arachis</taxon>
    </lineage>
</organism>